<accession>A0A4R2FEP1</accession>
<keyword evidence="1 8" id="KW-0963">Cytoplasm</keyword>
<evidence type="ECO:0000313" key="10">
    <source>
        <dbReference type="EMBL" id="TCN88009.1"/>
    </source>
</evidence>
<evidence type="ECO:0000256" key="3">
    <source>
        <dbReference type="ARBA" id="ARBA00022556"/>
    </source>
</evidence>
<dbReference type="Gene3D" id="1.20.1180.10">
    <property type="entry name" value="Udp N-acetylglucosamine O-acyltransferase, C-terminal domain"/>
    <property type="match status" value="1"/>
</dbReference>
<dbReference type="NCBIfam" id="NF003657">
    <property type="entry name" value="PRK05289.1"/>
    <property type="match status" value="1"/>
</dbReference>
<dbReference type="Proteomes" id="UP000294832">
    <property type="component" value="Unassembled WGS sequence"/>
</dbReference>
<dbReference type="GO" id="GO:0016020">
    <property type="term" value="C:membrane"/>
    <property type="evidence" value="ECO:0007669"/>
    <property type="project" value="GOC"/>
</dbReference>
<dbReference type="InterPro" id="IPR001451">
    <property type="entry name" value="Hexapep"/>
</dbReference>
<dbReference type="PROSITE" id="PS00101">
    <property type="entry name" value="HEXAPEP_TRANSFERASES"/>
    <property type="match status" value="1"/>
</dbReference>
<dbReference type="Gene3D" id="2.160.10.10">
    <property type="entry name" value="Hexapeptide repeat proteins"/>
    <property type="match status" value="1"/>
</dbReference>
<dbReference type="GO" id="GO:0005737">
    <property type="term" value="C:cytoplasm"/>
    <property type="evidence" value="ECO:0007669"/>
    <property type="project" value="UniProtKB-SubCell"/>
</dbReference>
<comment type="subcellular location">
    <subcellularLocation>
        <location evidence="8">Cytoplasm</location>
    </subcellularLocation>
</comment>
<dbReference type="HAMAP" id="MF_00387">
    <property type="entry name" value="LpxA"/>
    <property type="match status" value="1"/>
</dbReference>
<evidence type="ECO:0000313" key="11">
    <source>
        <dbReference type="Proteomes" id="UP000294832"/>
    </source>
</evidence>
<keyword evidence="7 8" id="KW-0012">Acyltransferase</keyword>
<dbReference type="AlphaFoldDB" id="A0A4R2FEP1"/>
<comment type="function">
    <text evidence="8">Involved in the biosynthesis of lipid A, a phosphorylated glycolipid that anchors the lipopolysaccharide to the outer membrane of the cell.</text>
</comment>
<dbReference type="CDD" id="cd03351">
    <property type="entry name" value="LbH_UDP-GlcNAc_AT"/>
    <property type="match status" value="1"/>
</dbReference>
<comment type="subunit">
    <text evidence="8">Homotrimer.</text>
</comment>
<keyword evidence="11" id="KW-1185">Reference proteome</keyword>
<dbReference type="OrthoDB" id="9807278at2"/>
<organism evidence="10 11">
    <name type="scientific">Shewanella fodinae</name>
    <dbReference type="NCBI Taxonomy" id="552357"/>
    <lineage>
        <taxon>Bacteria</taxon>
        <taxon>Pseudomonadati</taxon>
        <taxon>Pseudomonadota</taxon>
        <taxon>Gammaproteobacteria</taxon>
        <taxon>Alteromonadales</taxon>
        <taxon>Shewanellaceae</taxon>
        <taxon>Shewanella</taxon>
    </lineage>
</organism>
<proteinExistence type="inferred from homology"/>
<dbReference type="PANTHER" id="PTHR43480">
    <property type="entry name" value="ACYL-[ACYL-CARRIER-PROTEIN]--UDP-N-ACETYLGLUCOSAMINE O-ACYLTRANSFERASE"/>
    <property type="match status" value="1"/>
</dbReference>
<evidence type="ECO:0000256" key="6">
    <source>
        <dbReference type="ARBA" id="ARBA00023098"/>
    </source>
</evidence>
<sequence length="256" mass="27752">MIDKLAFVHPDAKIGNNVTIGPWTYVGPNVEIGDDCWVSSHVVIKGPTVIGKGNKIYQFASVGEDCQDKKYAGEPTRLEIGDNNVIRESVTIHRGTVQDQGVTRIGSNNLLMAYVHVAHDCVLGDNIIMANNASIAGHCHVDDWAILGGMTGVHQFVHIGAHAFTAGYSLVLQDVPPFVMAAGQAAVPRGLNVEGLKRRGFTKDEQLALRRAYKTLYRSSMTVAEAVEVLAEDAASQPKVKLFLDFVTSSERGIIR</sequence>
<dbReference type="Pfam" id="PF13720">
    <property type="entry name" value="Acetyltransf_11"/>
    <property type="match status" value="1"/>
</dbReference>
<evidence type="ECO:0000256" key="5">
    <source>
        <dbReference type="ARBA" id="ARBA00022737"/>
    </source>
</evidence>
<dbReference type="RefSeq" id="WP_133038114.1">
    <property type="nucleotide sequence ID" value="NZ_SLWF01000004.1"/>
</dbReference>
<dbReference type="InterPro" id="IPR011004">
    <property type="entry name" value="Trimer_LpxA-like_sf"/>
</dbReference>
<dbReference type="NCBIfam" id="TIGR01852">
    <property type="entry name" value="lipid_A_lpxA"/>
    <property type="match status" value="1"/>
</dbReference>
<feature type="domain" description="UDP N-acetylglucosamine O-acyltransferase C-terminal" evidence="9">
    <location>
        <begin position="174"/>
        <end position="255"/>
    </location>
</feature>
<keyword evidence="3 8" id="KW-0441">Lipid A biosynthesis</keyword>
<reference evidence="10 11" key="1">
    <citation type="submission" date="2019-03" db="EMBL/GenBank/DDBJ databases">
        <title>Freshwater and sediment microbial communities from various areas in North America, analyzing microbe dynamics in response to fracking.</title>
        <authorList>
            <person name="Lamendella R."/>
        </authorList>
    </citation>
    <scope>NUCLEOTIDE SEQUENCE [LARGE SCALE GENOMIC DNA]</scope>
    <source>
        <strain evidence="10 11">74A</strain>
    </source>
</reference>
<dbReference type="GO" id="GO:0008780">
    <property type="term" value="F:acyl-[acyl-carrier-protein]-UDP-N-acetylglucosamine O-acyltransferase activity"/>
    <property type="evidence" value="ECO:0007669"/>
    <property type="project" value="UniProtKB-UniRule"/>
</dbReference>
<dbReference type="PIRSF" id="PIRSF000456">
    <property type="entry name" value="UDP-GlcNAc_acltr"/>
    <property type="match status" value="1"/>
</dbReference>
<evidence type="ECO:0000256" key="7">
    <source>
        <dbReference type="ARBA" id="ARBA00023315"/>
    </source>
</evidence>
<dbReference type="Pfam" id="PF00132">
    <property type="entry name" value="Hexapep"/>
    <property type="match status" value="2"/>
</dbReference>
<evidence type="ECO:0000256" key="1">
    <source>
        <dbReference type="ARBA" id="ARBA00022490"/>
    </source>
</evidence>
<dbReference type="InterPro" id="IPR010137">
    <property type="entry name" value="Lipid_A_LpxA"/>
</dbReference>
<dbReference type="EC" id="2.3.1.129" evidence="8"/>
<evidence type="ECO:0000256" key="4">
    <source>
        <dbReference type="ARBA" id="ARBA00022679"/>
    </source>
</evidence>
<protein>
    <recommendedName>
        <fullName evidence="8">Acyl-[acyl-carrier-protein]--UDP-N-acetylglucosamine O-acyltransferase</fullName>
        <shortName evidence="8">UDP-N-acetylglucosamine acyltransferase</shortName>
        <ecNumber evidence="8">2.3.1.129</ecNumber>
    </recommendedName>
</protein>
<keyword evidence="6 8" id="KW-0443">Lipid metabolism</keyword>
<dbReference type="InterPro" id="IPR037157">
    <property type="entry name" value="Acetyltransf_C_sf"/>
</dbReference>
<evidence type="ECO:0000259" key="9">
    <source>
        <dbReference type="Pfam" id="PF13720"/>
    </source>
</evidence>
<dbReference type="EMBL" id="SLWF01000004">
    <property type="protein sequence ID" value="TCN88009.1"/>
    <property type="molecule type" value="Genomic_DNA"/>
</dbReference>
<comment type="similarity">
    <text evidence="8">Belongs to the transferase hexapeptide repeat family. LpxA subfamily.</text>
</comment>
<name>A0A4R2FEP1_9GAMM</name>
<dbReference type="InterPro" id="IPR029098">
    <property type="entry name" value="Acetyltransf_C"/>
</dbReference>
<evidence type="ECO:0000256" key="8">
    <source>
        <dbReference type="HAMAP-Rule" id="MF_00387"/>
    </source>
</evidence>
<dbReference type="PANTHER" id="PTHR43480:SF1">
    <property type="entry name" value="ACYL-[ACYL-CARRIER-PROTEIN]--UDP-N-ACETYLGLUCOSAMINE O-ACYLTRANSFERASE, MITOCHONDRIAL-RELATED"/>
    <property type="match status" value="1"/>
</dbReference>
<comment type="catalytic activity">
    <reaction evidence="8">
        <text>a (3R)-hydroxyacyl-[ACP] + UDP-N-acetyl-alpha-D-glucosamine = a UDP-3-O-[(3R)-3-hydroxyacyl]-N-acetyl-alpha-D-glucosamine + holo-[ACP]</text>
        <dbReference type="Rhea" id="RHEA:67812"/>
        <dbReference type="Rhea" id="RHEA-COMP:9685"/>
        <dbReference type="Rhea" id="RHEA-COMP:9945"/>
        <dbReference type="ChEBI" id="CHEBI:57705"/>
        <dbReference type="ChEBI" id="CHEBI:64479"/>
        <dbReference type="ChEBI" id="CHEBI:78827"/>
        <dbReference type="ChEBI" id="CHEBI:173225"/>
        <dbReference type="EC" id="2.3.1.129"/>
    </reaction>
</comment>
<comment type="caution">
    <text evidence="10">The sequence shown here is derived from an EMBL/GenBank/DDBJ whole genome shotgun (WGS) entry which is preliminary data.</text>
</comment>
<dbReference type="SUPFAM" id="SSF51161">
    <property type="entry name" value="Trimeric LpxA-like enzymes"/>
    <property type="match status" value="1"/>
</dbReference>
<keyword evidence="2 8" id="KW-0444">Lipid biosynthesis</keyword>
<keyword evidence="4 8" id="KW-0808">Transferase</keyword>
<gene>
    <name evidence="8" type="primary">lpxA</name>
    <name evidence="10" type="ORF">EDC91_104144</name>
</gene>
<dbReference type="InterPro" id="IPR018357">
    <property type="entry name" value="Hexapep_transf_CS"/>
</dbReference>
<evidence type="ECO:0000256" key="2">
    <source>
        <dbReference type="ARBA" id="ARBA00022516"/>
    </source>
</evidence>
<dbReference type="UniPathway" id="UPA00359">
    <property type="reaction ID" value="UER00477"/>
</dbReference>
<comment type="pathway">
    <text evidence="8">Glycolipid biosynthesis; lipid IV(A) biosynthesis; lipid IV(A) from (3R)-3-hydroxytetradecanoyl-[acyl-carrier-protein] and UDP-N-acetyl-alpha-D-glucosamine: step 1/6.</text>
</comment>
<dbReference type="GO" id="GO:0009245">
    <property type="term" value="P:lipid A biosynthetic process"/>
    <property type="evidence" value="ECO:0007669"/>
    <property type="project" value="UniProtKB-UniRule"/>
</dbReference>
<keyword evidence="5 8" id="KW-0677">Repeat</keyword>